<dbReference type="InterPro" id="IPR039182">
    <property type="entry name" value="Pop1"/>
</dbReference>
<dbReference type="Proteomes" id="UP000215902">
    <property type="component" value="Unassembled WGS sequence"/>
</dbReference>
<dbReference type="EMBL" id="NIVC01001748">
    <property type="protein sequence ID" value="PAA64465.1"/>
    <property type="molecule type" value="Genomic_DNA"/>
</dbReference>
<sequence>DSSPQRRQGAAAASADEIENPQQEGIRVLDFAAARATELQHLESQLGLVSSGFVHGLQRLPRRMRRRAASHNPRRLPLRLRRSTFNEAQALMAKQKLRRQQKKRLKRLFRRRNRTRLGKERPDWLATHLWHAKRFHMVTKWGYRLAERPTDKILRPCLRAAARGALLHDASYLHPCLLSGPASSLANILARLLDPDEAARLRSRLLSDRQFSMNLTVHRVDSYPLNCLGPVRLDGLATGTCWLWCHPLFSSQLAVELETAARSDGESESSANRVAVDWQRGQFCCYRLLGPAVEDIMDKFLTQPPDGLSAEAQSHWNRWLNRRSQSSDTLHSVQLLVSTLPDQQQCRVPRDIATLPATSAVSDALGVPLTSSTSIAAVEASEGQLLQLTLLRRGRCPQSASWDIVTPRQGSAASSARRVWFSLVSRCPIQVGGLRELALAEAELESQSAWSFPAGFPDSVAAPAPLGDGLDHLVRDRRLLAVLDRLVRARLPAGSPRFTSHHALMLRPSLSTSGVRIRIRPIEAGLPRVGGELLAWCRDGGGSWARLGRVLDGRQSNRTGQATGEAVVSLISLIESANEGGRGLNCGWFGFRNPRSSAVRKCRLEVPGWD</sequence>
<dbReference type="STRING" id="282301.A0A267ESD9"/>
<gene>
    <name evidence="3" type="ORF">BOX15_Mlig033392g1</name>
</gene>
<accession>A0A267ESD9</accession>
<dbReference type="InterPro" id="IPR009723">
    <property type="entry name" value="Pop1_N"/>
</dbReference>
<dbReference type="GO" id="GO:0005655">
    <property type="term" value="C:nucleolar ribonuclease P complex"/>
    <property type="evidence" value="ECO:0007669"/>
    <property type="project" value="InterPro"/>
</dbReference>
<dbReference type="AlphaFoldDB" id="A0A267ESD9"/>
<dbReference type="OrthoDB" id="442863at2759"/>
<evidence type="ECO:0000259" key="2">
    <source>
        <dbReference type="Pfam" id="PF06978"/>
    </source>
</evidence>
<comment type="caution">
    <text evidence="3">The sequence shown here is derived from an EMBL/GenBank/DDBJ whole genome shotgun (WGS) entry which is preliminary data.</text>
</comment>
<reference evidence="3 4" key="1">
    <citation type="submission" date="2017-06" db="EMBL/GenBank/DDBJ databases">
        <title>A platform for efficient transgenesis in Macrostomum lignano, a flatworm model organism for stem cell research.</title>
        <authorList>
            <person name="Berezikov E."/>
        </authorList>
    </citation>
    <scope>NUCLEOTIDE SEQUENCE [LARGE SCALE GENOMIC DNA]</scope>
    <source>
        <strain evidence="3">DV1</strain>
        <tissue evidence="3">Whole organism</tissue>
    </source>
</reference>
<dbReference type="PANTHER" id="PTHR22731">
    <property type="entry name" value="RIBONUCLEASES P/MRP PROTEIN SUBUNIT POP1"/>
    <property type="match status" value="1"/>
</dbReference>
<evidence type="ECO:0000313" key="3">
    <source>
        <dbReference type="EMBL" id="PAA64465.1"/>
    </source>
</evidence>
<organism evidence="3 4">
    <name type="scientific">Macrostomum lignano</name>
    <dbReference type="NCBI Taxonomy" id="282301"/>
    <lineage>
        <taxon>Eukaryota</taxon>
        <taxon>Metazoa</taxon>
        <taxon>Spiralia</taxon>
        <taxon>Lophotrochozoa</taxon>
        <taxon>Platyhelminthes</taxon>
        <taxon>Rhabditophora</taxon>
        <taxon>Macrostomorpha</taxon>
        <taxon>Macrostomida</taxon>
        <taxon>Macrostomidae</taxon>
        <taxon>Macrostomum</taxon>
    </lineage>
</organism>
<feature type="domain" description="Pop1 N-terminal" evidence="2">
    <location>
        <begin position="123"/>
        <end position="179"/>
    </location>
</feature>
<dbReference type="GO" id="GO:0001682">
    <property type="term" value="P:tRNA 5'-leader removal"/>
    <property type="evidence" value="ECO:0007669"/>
    <property type="project" value="InterPro"/>
</dbReference>
<dbReference type="GO" id="GO:0000172">
    <property type="term" value="C:ribonuclease MRP complex"/>
    <property type="evidence" value="ECO:0007669"/>
    <property type="project" value="InterPro"/>
</dbReference>
<keyword evidence="4" id="KW-1185">Reference proteome</keyword>
<feature type="region of interest" description="Disordered" evidence="1">
    <location>
        <begin position="1"/>
        <end position="21"/>
    </location>
</feature>
<dbReference type="PANTHER" id="PTHR22731:SF3">
    <property type="entry name" value="RIBONUCLEASES P_MRP PROTEIN SUBUNIT POP1"/>
    <property type="match status" value="1"/>
</dbReference>
<dbReference type="Pfam" id="PF06978">
    <property type="entry name" value="POP1_N"/>
    <property type="match status" value="2"/>
</dbReference>
<protein>
    <recommendedName>
        <fullName evidence="2">Pop1 N-terminal domain-containing protein</fullName>
    </recommendedName>
</protein>
<proteinExistence type="predicted"/>
<evidence type="ECO:0000313" key="4">
    <source>
        <dbReference type="Proteomes" id="UP000215902"/>
    </source>
</evidence>
<feature type="non-terminal residue" evidence="3">
    <location>
        <position position="1"/>
    </location>
</feature>
<name>A0A267ESD9_9PLAT</name>
<feature type="domain" description="Pop1 N-terminal" evidence="2">
    <location>
        <begin position="31"/>
        <end position="118"/>
    </location>
</feature>
<evidence type="ECO:0000256" key="1">
    <source>
        <dbReference type="SAM" id="MobiDB-lite"/>
    </source>
</evidence>